<gene>
    <name evidence="1" type="ordered locus">RPE_3651</name>
</gene>
<dbReference type="AlphaFoldDB" id="Q07KF3"/>
<evidence type="ECO:0000313" key="1">
    <source>
        <dbReference type="EMBL" id="ABJ07581.1"/>
    </source>
</evidence>
<protein>
    <submittedName>
        <fullName evidence="1">Uncharacterized protein</fullName>
    </submittedName>
</protein>
<dbReference type="HOGENOM" id="CLU_189216_1_0_5"/>
<dbReference type="KEGG" id="rpe:RPE_3651"/>
<sequence length="61" mass="6793">MIAKTQIHSIAQQMLEKYGAKAIAQAAENAQTCEQKGELDAANEWRHVKEAMKLMQGPHQS</sequence>
<dbReference type="eggNOG" id="ENOG5033CV1">
    <property type="taxonomic scope" value="Bacteria"/>
</dbReference>
<organism evidence="1">
    <name type="scientific">Rhodopseudomonas palustris (strain BisA53)</name>
    <dbReference type="NCBI Taxonomy" id="316055"/>
    <lineage>
        <taxon>Bacteria</taxon>
        <taxon>Pseudomonadati</taxon>
        <taxon>Pseudomonadota</taxon>
        <taxon>Alphaproteobacteria</taxon>
        <taxon>Hyphomicrobiales</taxon>
        <taxon>Nitrobacteraceae</taxon>
        <taxon>Rhodopseudomonas</taxon>
    </lineage>
</organism>
<dbReference type="EMBL" id="CP000463">
    <property type="protein sequence ID" value="ABJ07581.1"/>
    <property type="molecule type" value="Genomic_DNA"/>
</dbReference>
<reference evidence="1" key="1">
    <citation type="submission" date="2006-09" db="EMBL/GenBank/DDBJ databases">
        <title>Complete sequence of Rhodopseudomonas palustris BisA53.</title>
        <authorList>
            <consortium name="US DOE Joint Genome Institute"/>
            <person name="Copeland A."/>
            <person name="Lucas S."/>
            <person name="Lapidus A."/>
            <person name="Barry K."/>
            <person name="Detter J.C."/>
            <person name="Glavina del Rio T."/>
            <person name="Hammon N."/>
            <person name="Israni S."/>
            <person name="Dalin E."/>
            <person name="Tice H."/>
            <person name="Pitluck S."/>
            <person name="Chain P."/>
            <person name="Malfatti S."/>
            <person name="Shin M."/>
            <person name="Vergez L."/>
            <person name="Schmutz J."/>
            <person name="Larimer F."/>
            <person name="Land M."/>
            <person name="Hauser L."/>
            <person name="Pelletier D.A."/>
            <person name="Kyrpides N."/>
            <person name="Kim E."/>
            <person name="Harwood C.S."/>
            <person name="Oda Y."/>
            <person name="Richardson P."/>
        </authorList>
    </citation>
    <scope>NUCLEOTIDE SEQUENCE [LARGE SCALE GENOMIC DNA]</scope>
    <source>
        <strain evidence="1">BisA53</strain>
    </source>
</reference>
<accession>Q07KF3</accession>
<name>Q07KF3_RHOP5</name>
<proteinExistence type="predicted"/>